<evidence type="ECO:0000256" key="5">
    <source>
        <dbReference type="ARBA" id="ARBA00022989"/>
    </source>
</evidence>
<keyword evidence="5 7" id="KW-1133">Transmembrane helix</keyword>
<feature type="transmembrane region" description="Helical" evidence="7">
    <location>
        <begin position="164"/>
        <end position="188"/>
    </location>
</feature>
<dbReference type="Proteomes" id="UP000317036">
    <property type="component" value="Unassembled WGS sequence"/>
</dbReference>
<dbReference type="Gene3D" id="1.10.3720.10">
    <property type="entry name" value="MetI-like"/>
    <property type="match status" value="1"/>
</dbReference>
<comment type="caution">
    <text evidence="9">The sequence shown here is derived from an EMBL/GenBank/DDBJ whole genome shotgun (WGS) entry which is preliminary data.</text>
</comment>
<evidence type="ECO:0000256" key="1">
    <source>
        <dbReference type="ARBA" id="ARBA00004651"/>
    </source>
</evidence>
<dbReference type="InterPro" id="IPR000515">
    <property type="entry name" value="MetI-like"/>
</dbReference>
<dbReference type="AlphaFoldDB" id="A0A559K7A2"/>
<comment type="subcellular location">
    <subcellularLocation>
        <location evidence="1 7">Cell membrane</location>
        <topology evidence="1 7">Multi-pass membrane protein</topology>
    </subcellularLocation>
</comment>
<proteinExistence type="inferred from homology"/>
<feature type="transmembrane region" description="Helical" evidence="7">
    <location>
        <begin position="117"/>
        <end position="137"/>
    </location>
</feature>
<feature type="domain" description="ABC transmembrane type-1" evidence="8">
    <location>
        <begin position="79"/>
        <end position="290"/>
    </location>
</feature>
<evidence type="ECO:0000256" key="4">
    <source>
        <dbReference type="ARBA" id="ARBA00022692"/>
    </source>
</evidence>
<accession>A0A559K7A2</accession>
<dbReference type="OrthoDB" id="9788108at2"/>
<dbReference type="PANTHER" id="PTHR30193:SF1">
    <property type="entry name" value="ABC TRANSPORTER PERMEASE PROTEIN YESP-RELATED"/>
    <property type="match status" value="1"/>
</dbReference>
<sequence length="307" mass="34841">MVMIMQLRRKVKIANRKGAIGLLYISLWLVGFLVFQLYPFVSSFVFSFTDYSLLKTPKFVGLDNYYYMFFKDPLFWKSLWVTSVYVFFSVPAKLVFALLIALVLAMKLKGISIFRTIYYIPSIMGGSVAIAILWKVLFDTNGIINQMLFYLSIGPINWLGSPDVALYTIGLLTVWQFGSSMVIFLAGLKQIPEELYEAAKIDGASGFRIFFNITVPMLTPIIFFNLIMQMVNAFQDFTGALVITKGGPLNSTYLYALKLYDDGFKFFKMGYASALSWVLFIIIMLLTSLVFKSSSSWVHYDDGGKTV</sequence>
<feature type="transmembrane region" description="Helical" evidence="7">
    <location>
        <begin position="21"/>
        <end position="41"/>
    </location>
</feature>
<name>A0A559K7A2_9BACL</name>
<comment type="similarity">
    <text evidence="7">Belongs to the binding-protein-dependent transport system permease family.</text>
</comment>
<dbReference type="GO" id="GO:0055085">
    <property type="term" value="P:transmembrane transport"/>
    <property type="evidence" value="ECO:0007669"/>
    <property type="project" value="InterPro"/>
</dbReference>
<evidence type="ECO:0000313" key="9">
    <source>
        <dbReference type="EMBL" id="TVY07997.1"/>
    </source>
</evidence>
<reference evidence="9 10" key="1">
    <citation type="submission" date="2019-07" db="EMBL/GenBank/DDBJ databases">
        <authorList>
            <person name="Kim J."/>
        </authorList>
    </citation>
    <scope>NUCLEOTIDE SEQUENCE [LARGE SCALE GENOMIC DNA]</scope>
    <source>
        <strain evidence="9 10">JC52</strain>
    </source>
</reference>
<feature type="transmembrane region" description="Helical" evidence="7">
    <location>
        <begin position="209"/>
        <end position="231"/>
    </location>
</feature>
<dbReference type="GO" id="GO:0005886">
    <property type="term" value="C:plasma membrane"/>
    <property type="evidence" value="ECO:0007669"/>
    <property type="project" value="UniProtKB-SubCell"/>
</dbReference>
<dbReference type="SUPFAM" id="SSF160964">
    <property type="entry name" value="MalF N-terminal region-like"/>
    <property type="match status" value="1"/>
</dbReference>
<dbReference type="EMBL" id="VNJI01000029">
    <property type="protein sequence ID" value="TVY07997.1"/>
    <property type="molecule type" value="Genomic_DNA"/>
</dbReference>
<dbReference type="InterPro" id="IPR035906">
    <property type="entry name" value="MetI-like_sf"/>
</dbReference>
<evidence type="ECO:0000256" key="6">
    <source>
        <dbReference type="ARBA" id="ARBA00023136"/>
    </source>
</evidence>
<evidence type="ECO:0000259" key="8">
    <source>
        <dbReference type="PROSITE" id="PS50928"/>
    </source>
</evidence>
<dbReference type="PROSITE" id="PS50928">
    <property type="entry name" value="ABC_TM1"/>
    <property type="match status" value="1"/>
</dbReference>
<dbReference type="SUPFAM" id="SSF161098">
    <property type="entry name" value="MetI-like"/>
    <property type="match status" value="1"/>
</dbReference>
<dbReference type="Pfam" id="PF00528">
    <property type="entry name" value="BPD_transp_1"/>
    <property type="match status" value="1"/>
</dbReference>
<evidence type="ECO:0000256" key="3">
    <source>
        <dbReference type="ARBA" id="ARBA00022475"/>
    </source>
</evidence>
<keyword evidence="4 7" id="KW-0812">Transmembrane</keyword>
<keyword evidence="10" id="KW-1185">Reference proteome</keyword>
<feature type="transmembrane region" description="Helical" evidence="7">
    <location>
        <begin position="79"/>
        <end position="105"/>
    </location>
</feature>
<evidence type="ECO:0000313" key="10">
    <source>
        <dbReference type="Proteomes" id="UP000317036"/>
    </source>
</evidence>
<evidence type="ECO:0000256" key="2">
    <source>
        <dbReference type="ARBA" id="ARBA00022448"/>
    </source>
</evidence>
<keyword evidence="3" id="KW-1003">Cell membrane</keyword>
<dbReference type="InterPro" id="IPR051393">
    <property type="entry name" value="ABC_transporter_permease"/>
</dbReference>
<evidence type="ECO:0000256" key="7">
    <source>
        <dbReference type="RuleBase" id="RU363032"/>
    </source>
</evidence>
<organism evidence="9 10">
    <name type="scientific">Paenibacillus cremeus</name>
    <dbReference type="NCBI Taxonomy" id="2163881"/>
    <lineage>
        <taxon>Bacteria</taxon>
        <taxon>Bacillati</taxon>
        <taxon>Bacillota</taxon>
        <taxon>Bacilli</taxon>
        <taxon>Bacillales</taxon>
        <taxon>Paenibacillaceae</taxon>
        <taxon>Paenibacillus</taxon>
    </lineage>
</organism>
<keyword evidence="6 7" id="KW-0472">Membrane</keyword>
<feature type="transmembrane region" description="Helical" evidence="7">
    <location>
        <begin position="269"/>
        <end position="291"/>
    </location>
</feature>
<protein>
    <submittedName>
        <fullName evidence="9">Sugar ABC transporter permease</fullName>
    </submittedName>
</protein>
<dbReference type="PANTHER" id="PTHR30193">
    <property type="entry name" value="ABC TRANSPORTER PERMEASE PROTEIN"/>
    <property type="match status" value="1"/>
</dbReference>
<gene>
    <name evidence="9" type="ORF">FPZ49_21350</name>
</gene>
<keyword evidence="2 7" id="KW-0813">Transport</keyword>
<dbReference type="CDD" id="cd06261">
    <property type="entry name" value="TM_PBP2"/>
    <property type="match status" value="1"/>
</dbReference>